<protein>
    <submittedName>
        <fullName evidence="1">Uncharacterized protein</fullName>
    </submittedName>
</protein>
<evidence type="ECO:0000313" key="1">
    <source>
        <dbReference type="EMBL" id="KAK7476587.1"/>
    </source>
</evidence>
<evidence type="ECO:0000313" key="2">
    <source>
        <dbReference type="Proteomes" id="UP001519460"/>
    </source>
</evidence>
<keyword evidence="2" id="KW-1185">Reference proteome</keyword>
<organism evidence="1 2">
    <name type="scientific">Batillaria attramentaria</name>
    <dbReference type="NCBI Taxonomy" id="370345"/>
    <lineage>
        <taxon>Eukaryota</taxon>
        <taxon>Metazoa</taxon>
        <taxon>Spiralia</taxon>
        <taxon>Lophotrochozoa</taxon>
        <taxon>Mollusca</taxon>
        <taxon>Gastropoda</taxon>
        <taxon>Caenogastropoda</taxon>
        <taxon>Sorbeoconcha</taxon>
        <taxon>Cerithioidea</taxon>
        <taxon>Batillariidae</taxon>
        <taxon>Batillaria</taxon>
    </lineage>
</organism>
<dbReference type="AlphaFoldDB" id="A0ABD0JNY7"/>
<dbReference type="Proteomes" id="UP001519460">
    <property type="component" value="Unassembled WGS sequence"/>
</dbReference>
<sequence>MLTPVTSNHCNTHPDVAAELCSQQLPQGQHNRLPQPTTQVASLATQQVATMATDSCCSTHLLNMRSYAHKTSVSVLIILHKFVTVEEQYESYKTLQIKNYTSHPGYIPVLHTLT</sequence>
<gene>
    <name evidence="1" type="ORF">BaRGS_00032133</name>
</gene>
<name>A0ABD0JNY7_9CAEN</name>
<dbReference type="EMBL" id="JACVVK020000371">
    <property type="protein sequence ID" value="KAK7476587.1"/>
    <property type="molecule type" value="Genomic_DNA"/>
</dbReference>
<comment type="caution">
    <text evidence="1">The sequence shown here is derived from an EMBL/GenBank/DDBJ whole genome shotgun (WGS) entry which is preliminary data.</text>
</comment>
<accession>A0ABD0JNY7</accession>
<proteinExistence type="predicted"/>
<reference evidence="1 2" key="1">
    <citation type="journal article" date="2023" name="Sci. Data">
        <title>Genome assembly of the Korean intertidal mud-creeper Batillaria attramentaria.</title>
        <authorList>
            <person name="Patra A.K."/>
            <person name="Ho P.T."/>
            <person name="Jun S."/>
            <person name="Lee S.J."/>
            <person name="Kim Y."/>
            <person name="Won Y.J."/>
        </authorList>
    </citation>
    <scope>NUCLEOTIDE SEQUENCE [LARGE SCALE GENOMIC DNA]</scope>
    <source>
        <strain evidence="1">Wonlab-2016</strain>
    </source>
</reference>